<protein>
    <recommendedName>
        <fullName evidence="1">VPS9 domain-containing protein</fullName>
    </recommendedName>
</protein>
<comment type="caution">
    <text evidence="2">The sequence shown here is derived from an EMBL/GenBank/DDBJ whole genome shotgun (WGS) entry which is preliminary data.</text>
</comment>
<keyword evidence="3" id="KW-1185">Reference proteome</keyword>
<gene>
    <name evidence="2" type="ORF">PPRIM_AZ9-3.1.T1380022</name>
</gene>
<dbReference type="Pfam" id="PF02204">
    <property type="entry name" value="VPS9"/>
    <property type="match status" value="1"/>
</dbReference>
<dbReference type="SMART" id="SM00167">
    <property type="entry name" value="VPS9"/>
    <property type="match status" value="1"/>
</dbReference>
<proteinExistence type="predicted"/>
<sequence>MDQKEDEQFMQLPRLKSDDMQLQFQHLNNINDDQQSYLVQSTIQFSQNPRVIQSVVTGQYQNQDEDSLDYSQFMTKSYTQQSDQKQQQLEDYLLLQKITNSTYEQNQQPYEVEFVKQINGALVQFCISSPATRKLFANQEKVKSRNTLTLNANKIWLENQSECFHCMFDTKTLRILIQCESTKIPRVELLSQFHCNDLSEFVRIFCKLPEVRDAMLSSYSLKETSQPDKYGINTGYSEVVTALTEYMKSIEINGLPNTSLIDDMVERYLTRLIYEKLYPKEPTARDIELNIRLKTLEWITDEHLSIKIKQKIDQQFECAAQIINQIEIKKNSVDKLDCILKATQLITDTISQVNQEAASADTVFPAFIRVLILAQSTRLQSNINFIELFINKSRMMSHAGYCFTQLKSAIVWIENVNYEQLKMDPHQFNRLQQEKNVKYGMCKRRDRKKRILLF</sequence>
<feature type="domain" description="VPS9" evidence="1">
    <location>
        <begin position="283"/>
        <end position="422"/>
    </location>
</feature>
<name>A0A8S1Q0G1_PARPR</name>
<reference evidence="2" key="1">
    <citation type="submission" date="2021-01" db="EMBL/GenBank/DDBJ databases">
        <authorList>
            <consortium name="Genoscope - CEA"/>
            <person name="William W."/>
        </authorList>
    </citation>
    <scope>NUCLEOTIDE SEQUENCE</scope>
</reference>
<dbReference type="OMA" id="RILIQCE"/>
<dbReference type="InterPro" id="IPR045046">
    <property type="entry name" value="Vps9-like"/>
</dbReference>
<organism evidence="2 3">
    <name type="scientific">Paramecium primaurelia</name>
    <dbReference type="NCBI Taxonomy" id="5886"/>
    <lineage>
        <taxon>Eukaryota</taxon>
        <taxon>Sar</taxon>
        <taxon>Alveolata</taxon>
        <taxon>Ciliophora</taxon>
        <taxon>Intramacronucleata</taxon>
        <taxon>Oligohymenophorea</taxon>
        <taxon>Peniculida</taxon>
        <taxon>Parameciidae</taxon>
        <taxon>Paramecium</taxon>
    </lineage>
</organism>
<dbReference type="EMBL" id="CAJJDM010000142">
    <property type="protein sequence ID" value="CAD8108715.1"/>
    <property type="molecule type" value="Genomic_DNA"/>
</dbReference>
<dbReference type="GO" id="GO:0030139">
    <property type="term" value="C:endocytic vesicle"/>
    <property type="evidence" value="ECO:0007669"/>
    <property type="project" value="TreeGrafter"/>
</dbReference>
<dbReference type="InterPro" id="IPR003123">
    <property type="entry name" value="VPS9"/>
</dbReference>
<dbReference type="Proteomes" id="UP000688137">
    <property type="component" value="Unassembled WGS sequence"/>
</dbReference>
<dbReference type="PANTHER" id="PTHR23101">
    <property type="entry name" value="RAB GDP/GTP EXCHANGE FACTOR"/>
    <property type="match status" value="1"/>
</dbReference>
<dbReference type="PANTHER" id="PTHR23101:SF25">
    <property type="entry name" value="GTPASE-ACTIVATING PROTEIN AND VPS9 DOMAIN-CONTAINING PROTEIN 1"/>
    <property type="match status" value="1"/>
</dbReference>
<accession>A0A8S1Q0G1</accession>
<dbReference type="GO" id="GO:0005829">
    <property type="term" value="C:cytosol"/>
    <property type="evidence" value="ECO:0007669"/>
    <property type="project" value="TreeGrafter"/>
</dbReference>
<dbReference type="GO" id="GO:0031267">
    <property type="term" value="F:small GTPase binding"/>
    <property type="evidence" value="ECO:0007669"/>
    <property type="project" value="TreeGrafter"/>
</dbReference>
<evidence type="ECO:0000313" key="2">
    <source>
        <dbReference type="EMBL" id="CAD8108715.1"/>
    </source>
</evidence>
<dbReference type="AlphaFoldDB" id="A0A8S1Q0G1"/>
<dbReference type="PROSITE" id="PS51205">
    <property type="entry name" value="VPS9"/>
    <property type="match status" value="1"/>
</dbReference>
<evidence type="ECO:0000313" key="3">
    <source>
        <dbReference type="Proteomes" id="UP000688137"/>
    </source>
</evidence>
<dbReference type="GO" id="GO:0016192">
    <property type="term" value="P:vesicle-mediated transport"/>
    <property type="evidence" value="ECO:0007669"/>
    <property type="project" value="InterPro"/>
</dbReference>
<dbReference type="GO" id="GO:0005085">
    <property type="term" value="F:guanyl-nucleotide exchange factor activity"/>
    <property type="evidence" value="ECO:0007669"/>
    <property type="project" value="InterPro"/>
</dbReference>
<evidence type="ECO:0000259" key="1">
    <source>
        <dbReference type="PROSITE" id="PS51205"/>
    </source>
</evidence>